<sequence>MAVPGCNKDSVRAGCKKCGYPGHLTFECRNFLRVDPKRDIVLDVSSTSSEESDEENEELNKLQALQEKRILRSTTASQSQRHISAGPPDEPCRSPSDNLAQQGVLQGPQLMFVLRFSFPGQMASKNGRVFLCQLDDNFTCKAQGLQTTFVSSQFLQNFAECQRIGLPLPEAQRMVHPALPSPTLPVPPVRKSLGD</sequence>
<dbReference type="PANTHER" id="PTHR31437">
    <property type="entry name" value="SREK1IP1 FAMILY MEMBER"/>
    <property type="match status" value="1"/>
</dbReference>
<feature type="domain" description="CCHC-type" evidence="8">
    <location>
        <begin position="15"/>
        <end position="30"/>
    </location>
</feature>
<evidence type="ECO:0000256" key="2">
    <source>
        <dbReference type="ARBA" id="ARBA00022771"/>
    </source>
</evidence>
<proteinExistence type="predicted"/>
<comment type="function">
    <text evidence="4">Possible splicing regulator involved in the control of cellular survival.</text>
</comment>
<evidence type="ECO:0000256" key="5">
    <source>
        <dbReference type="ARBA" id="ARBA00039180"/>
    </source>
</evidence>
<keyword evidence="1" id="KW-0479">Metal-binding</keyword>
<evidence type="ECO:0000256" key="7">
    <source>
        <dbReference type="SAM" id="MobiDB-lite"/>
    </source>
</evidence>
<evidence type="ECO:0000256" key="6">
    <source>
        <dbReference type="PROSITE-ProRule" id="PRU00047"/>
    </source>
</evidence>
<feature type="region of interest" description="Disordered" evidence="7">
    <location>
        <begin position="73"/>
        <end position="100"/>
    </location>
</feature>
<evidence type="ECO:0000313" key="9">
    <source>
        <dbReference type="Proteomes" id="UP001652581"/>
    </source>
</evidence>
<dbReference type="PANTHER" id="PTHR31437:SF1">
    <property type="entry name" value="PROTEIN SREK1IP1"/>
    <property type="match status" value="1"/>
</dbReference>
<evidence type="ECO:0000256" key="3">
    <source>
        <dbReference type="ARBA" id="ARBA00022833"/>
    </source>
</evidence>
<protein>
    <recommendedName>
        <fullName evidence="5">Protein SREK1IP1</fullName>
    </recommendedName>
</protein>
<dbReference type="GeneID" id="102527094"/>
<organism evidence="9 10">
    <name type="scientific">Vicugna pacos</name>
    <name type="common">Alpaca</name>
    <name type="synonym">Lama pacos</name>
    <dbReference type="NCBI Taxonomy" id="30538"/>
    <lineage>
        <taxon>Eukaryota</taxon>
        <taxon>Metazoa</taxon>
        <taxon>Chordata</taxon>
        <taxon>Craniata</taxon>
        <taxon>Vertebrata</taxon>
        <taxon>Euteleostomi</taxon>
        <taxon>Mammalia</taxon>
        <taxon>Eutheria</taxon>
        <taxon>Laurasiatheria</taxon>
        <taxon>Artiodactyla</taxon>
        <taxon>Tylopoda</taxon>
        <taxon>Camelidae</taxon>
        <taxon>Vicugna</taxon>
    </lineage>
</organism>
<name>A0ABM5D1B8_VICPA</name>
<dbReference type="PROSITE" id="PS50158">
    <property type="entry name" value="ZF_CCHC"/>
    <property type="match status" value="1"/>
</dbReference>
<evidence type="ECO:0000256" key="1">
    <source>
        <dbReference type="ARBA" id="ARBA00022723"/>
    </source>
</evidence>
<keyword evidence="2 6" id="KW-0863">Zinc-finger</keyword>
<evidence type="ECO:0000259" key="8">
    <source>
        <dbReference type="PROSITE" id="PS50158"/>
    </source>
</evidence>
<accession>A0ABM5D1B8</accession>
<dbReference type="InterPro" id="IPR001878">
    <property type="entry name" value="Znf_CCHC"/>
</dbReference>
<evidence type="ECO:0000256" key="4">
    <source>
        <dbReference type="ARBA" id="ARBA00037746"/>
    </source>
</evidence>
<dbReference type="RefSeq" id="XP_072814700.1">
    <property type="nucleotide sequence ID" value="XM_072958599.1"/>
</dbReference>
<evidence type="ECO:0000313" key="10">
    <source>
        <dbReference type="RefSeq" id="XP_072814700.1"/>
    </source>
</evidence>
<gene>
    <name evidence="10" type="primary">SREK1IP1</name>
</gene>
<keyword evidence="3" id="KW-0862">Zinc</keyword>
<reference evidence="10" key="1">
    <citation type="submission" date="2025-08" db="UniProtKB">
        <authorList>
            <consortium name="RefSeq"/>
        </authorList>
    </citation>
    <scope>IDENTIFICATION</scope>
</reference>
<keyword evidence="9" id="KW-1185">Reference proteome</keyword>
<feature type="compositionally biased region" description="Polar residues" evidence="7">
    <location>
        <begin position="73"/>
        <end position="82"/>
    </location>
</feature>
<dbReference type="Proteomes" id="UP001652581">
    <property type="component" value="Chromosome 3"/>
</dbReference>
<dbReference type="Pfam" id="PF13917">
    <property type="entry name" value="zf-CCHC_3"/>
    <property type="match status" value="1"/>
</dbReference>